<proteinExistence type="predicted"/>
<keyword evidence="1" id="KW-0418">Kinase</keyword>
<dbReference type="AlphaFoldDB" id="A0A395MBV2"/>
<keyword evidence="1" id="KW-0808">Transferase</keyword>
<comment type="caution">
    <text evidence="1">The sequence shown here is derived from an EMBL/GenBank/DDBJ whole genome shotgun (WGS) entry which is preliminary data.</text>
</comment>
<dbReference type="SUPFAM" id="SSF56112">
    <property type="entry name" value="Protein kinase-like (PK-like)"/>
    <property type="match status" value="1"/>
</dbReference>
<sequence>MPERPGLLWDDSGICIKPLWEHEPKIDDIIKVFLRLGFAHNRDQLHVSVLGQGAINKAYRVQIKLGKGEDERGRQPAFMKWRTMSMDQKKRLVEQIASYQHELTALPFDSIGTLREEDGYAPGQIVNMEFCFGDHFSYNINRGPFHCARDWFKALTDIIILDRKQELEEEDLDRVERFLCEGYLRIIERLRELIPTLFSDTTPERTVLWHHDLSLTNILVSPRFLRGRDRHEEPHPDRYYHGNAPPVDRWGRNNKGRSTKYRDGLMDYEMTVLQARYDSCRRHHDPRWKKDLTKDEKLKYDFLDAINLCRAQDLGGVVDEWIDSLEEGDIIPLEYSD</sequence>
<evidence type="ECO:0000313" key="2">
    <source>
        <dbReference type="Proteomes" id="UP000265631"/>
    </source>
</evidence>
<evidence type="ECO:0000313" key="1">
    <source>
        <dbReference type="EMBL" id="RFN45338.1"/>
    </source>
</evidence>
<keyword evidence="2" id="KW-1185">Reference proteome</keyword>
<dbReference type="InterPro" id="IPR051678">
    <property type="entry name" value="AGP_Transferase"/>
</dbReference>
<dbReference type="STRING" id="2594813.A0A395MBV2"/>
<reference evidence="1 2" key="1">
    <citation type="journal article" date="2018" name="PLoS Pathog.">
        <title>Evolution of structural diversity of trichothecenes, a family of toxins produced by plant pathogenic and entomopathogenic fungi.</title>
        <authorList>
            <person name="Proctor R.H."/>
            <person name="McCormick S.P."/>
            <person name="Kim H.S."/>
            <person name="Cardoza R.E."/>
            <person name="Stanley A.M."/>
            <person name="Lindo L."/>
            <person name="Kelly A."/>
            <person name="Brown D.W."/>
            <person name="Lee T."/>
            <person name="Vaughan M.M."/>
            <person name="Alexander N.J."/>
            <person name="Busman M."/>
            <person name="Gutierrez S."/>
        </authorList>
    </citation>
    <scope>NUCLEOTIDE SEQUENCE [LARGE SCALE GENOMIC DNA]</scope>
    <source>
        <strain evidence="1 2">NRRL 13405</strain>
    </source>
</reference>
<protein>
    <submittedName>
        <fullName evidence="1">Kinase-like protein</fullName>
    </submittedName>
</protein>
<dbReference type="EMBL" id="PXXK01000356">
    <property type="protein sequence ID" value="RFN45338.1"/>
    <property type="molecule type" value="Genomic_DNA"/>
</dbReference>
<organism evidence="1 2">
    <name type="scientific">Fusarium flagelliforme</name>
    <dbReference type="NCBI Taxonomy" id="2675880"/>
    <lineage>
        <taxon>Eukaryota</taxon>
        <taxon>Fungi</taxon>
        <taxon>Dikarya</taxon>
        <taxon>Ascomycota</taxon>
        <taxon>Pezizomycotina</taxon>
        <taxon>Sordariomycetes</taxon>
        <taxon>Hypocreomycetidae</taxon>
        <taxon>Hypocreales</taxon>
        <taxon>Nectriaceae</taxon>
        <taxon>Fusarium</taxon>
        <taxon>Fusarium incarnatum-equiseti species complex</taxon>
    </lineage>
</organism>
<accession>A0A395MBV2</accession>
<name>A0A395MBV2_9HYPO</name>
<dbReference type="Proteomes" id="UP000265631">
    <property type="component" value="Unassembled WGS sequence"/>
</dbReference>
<dbReference type="InterPro" id="IPR011009">
    <property type="entry name" value="Kinase-like_dom_sf"/>
</dbReference>
<dbReference type="PANTHER" id="PTHR21310">
    <property type="entry name" value="AMINOGLYCOSIDE PHOSPHOTRANSFERASE-RELATED-RELATED"/>
    <property type="match status" value="1"/>
</dbReference>
<dbReference type="GO" id="GO:0016301">
    <property type="term" value="F:kinase activity"/>
    <property type="evidence" value="ECO:0007669"/>
    <property type="project" value="UniProtKB-KW"/>
</dbReference>
<gene>
    <name evidence="1" type="ORF">FIE12Z_10403</name>
</gene>
<dbReference type="PANTHER" id="PTHR21310:SF13">
    <property type="entry name" value="AMINOGLYCOSIDE PHOSPHOTRANSFERASE DOMAIN-CONTAINING PROTEIN"/>
    <property type="match status" value="1"/>
</dbReference>